<dbReference type="InterPro" id="IPR035906">
    <property type="entry name" value="MetI-like_sf"/>
</dbReference>
<dbReference type="Pfam" id="PF00528">
    <property type="entry name" value="BPD_transp_1"/>
    <property type="match status" value="1"/>
</dbReference>
<dbReference type="Proteomes" id="UP000198809">
    <property type="component" value="Unassembled WGS sequence"/>
</dbReference>
<dbReference type="GO" id="GO:0055085">
    <property type="term" value="P:transmembrane transport"/>
    <property type="evidence" value="ECO:0007669"/>
    <property type="project" value="InterPro"/>
</dbReference>
<accession>A0A1H8FN20</accession>
<keyword evidence="5 7" id="KW-1133">Transmembrane helix</keyword>
<dbReference type="Proteomes" id="UP000683429">
    <property type="component" value="Chromosome"/>
</dbReference>
<reference evidence="9 12" key="2">
    <citation type="submission" date="2021-06" db="EMBL/GenBank/DDBJ databases">
        <title>Whole genome sequence of Paenibacillus sophorae DSM23020 for comparative genomics.</title>
        <authorList>
            <person name="Kim M.-J."/>
            <person name="Lee G."/>
            <person name="Shin J.-H."/>
        </authorList>
    </citation>
    <scope>NUCLEOTIDE SEQUENCE [LARGE SCALE GENOMIC DNA]</scope>
    <source>
        <strain evidence="9 12">DSM 23020</strain>
    </source>
</reference>
<evidence type="ECO:0000313" key="11">
    <source>
        <dbReference type="Proteomes" id="UP000198809"/>
    </source>
</evidence>
<comment type="similarity">
    <text evidence="7">Belongs to the binding-protein-dependent transport system permease family.</text>
</comment>
<dbReference type="SUPFAM" id="SSF161098">
    <property type="entry name" value="MetI-like"/>
    <property type="match status" value="1"/>
</dbReference>
<keyword evidence="6 7" id="KW-0472">Membrane</keyword>
<dbReference type="OrthoDB" id="9796361at2"/>
<keyword evidence="4 7" id="KW-0812">Transmembrane</keyword>
<comment type="subcellular location">
    <subcellularLocation>
        <location evidence="1 7">Cell membrane</location>
        <topology evidence="1 7">Multi-pass membrane protein</topology>
    </subcellularLocation>
</comment>
<reference evidence="10 11" key="1">
    <citation type="submission" date="2016-10" db="EMBL/GenBank/DDBJ databases">
        <authorList>
            <person name="de Groot N.N."/>
        </authorList>
    </citation>
    <scope>NUCLEOTIDE SEQUENCE [LARGE SCALE GENOMIC DNA]</scope>
    <source>
        <strain evidence="10 11">CGMCC 1.10238</strain>
    </source>
</reference>
<feature type="transmembrane region" description="Helical" evidence="7">
    <location>
        <begin position="168"/>
        <end position="185"/>
    </location>
</feature>
<evidence type="ECO:0000256" key="3">
    <source>
        <dbReference type="ARBA" id="ARBA00022475"/>
    </source>
</evidence>
<proteinExistence type="inferred from homology"/>
<evidence type="ECO:0000256" key="5">
    <source>
        <dbReference type="ARBA" id="ARBA00022989"/>
    </source>
</evidence>
<gene>
    <name evidence="9" type="ORF">KP014_18465</name>
    <name evidence="10" type="ORF">SAMN04487895_101180</name>
</gene>
<evidence type="ECO:0000256" key="1">
    <source>
        <dbReference type="ARBA" id="ARBA00004651"/>
    </source>
</evidence>
<dbReference type="EMBL" id="CP076607">
    <property type="protein sequence ID" value="QWU13926.1"/>
    <property type="molecule type" value="Genomic_DNA"/>
</dbReference>
<name>A0A1H8FN20_9BACL</name>
<evidence type="ECO:0000256" key="7">
    <source>
        <dbReference type="RuleBase" id="RU363032"/>
    </source>
</evidence>
<dbReference type="EMBL" id="FODH01000001">
    <property type="protein sequence ID" value="SEN33113.1"/>
    <property type="molecule type" value="Genomic_DNA"/>
</dbReference>
<keyword evidence="12" id="KW-1185">Reference proteome</keyword>
<dbReference type="CDD" id="cd06261">
    <property type="entry name" value="TM_PBP2"/>
    <property type="match status" value="1"/>
</dbReference>
<dbReference type="GO" id="GO:0005886">
    <property type="term" value="C:plasma membrane"/>
    <property type="evidence" value="ECO:0007669"/>
    <property type="project" value="UniProtKB-SubCell"/>
</dbReference>
<evidence type="ECO:0000256" key="2">
    <source>
        <dbReference type="ARBA" id="ARBA00022448"/>
    </source>
</evidence>
<keyword evidence="2 7" id="KW-0813">Transport</keyword>
<sequence>MIKALKSIHNALTSYYLFFLLIVIWELAPRLGWVSAVFVPPFSRIIKVGADLGIGNILLYIAISLKRVFVGFFISTILALPLGFILAGALPWLARFIRPFTLFLSQIPPYILFPVFVIIIGIGEGGIYTVIFWSSFWPILFTSIAGISQVDPLLVRAAKAMNASRIQIFFKVVLPAAFPAIMTGMRTGLTMSFFMLIGAESMGADKGLGWLIHNAQSMGFIERIYLGALIVAAVGALLNFILDFLEENIVDWKEVAEEQTV</sequence>
<feature type="transmembrane region" description="Helical" evidence="7">
    <location>
        <begin position="69"/>
        <end position="93"/>
    </location>
</feature>
<dbReference type="PROSITE" id="PS50928">
    <property type="entry name" value="ABC_TM1"/>
    <property type="match status" value="1"/>
</dbReference>
<dbReference type="RefSeq" id="WP_051500125.1">
    <property type="nucleotide sequence ID" value="NZ_CP076607.1"/>
</dbReference>
<dbReference type="Gene3D" id="1.10.3720.10">
    <property type="entry name" value="MetI-like"/>
    <property type="match status" value="1"/>
</dbReference>
<feature type="transmembrane region" description="Helical" evidence="7">
    <location>
        <begin position="15"/>
        <end position="33"/>
    </location>
</feature>
<protein>
    <submittedName>
        <fullName evidence="9">ABC transporter permease</fullName>
    </submittedName>
    <submittedName>
        <fullName evidence="10">NitT/TauT family transport system permease protein</fullName>
    </submittedName>
</protein>
<dbReference type="AlphaFoldDB" id="A0A1H8FN20"/>
<dbReference type="PANTHER" id="PTHR30151:SF0">
    <property type="entry name" value="ABC TRANSPORTER PERMEASE PROTEIN MJ0413-RELATED"/>
    <property type="match status" value="1"/>
</dbReference>
<evidence type="ECO:0000256" key="4">
    <source>
        <dbReference type="ARBA" id="ARBA00022692"/>
    </source>
</evidence>
<evidence type="ECO:0000313" key="10">
    <source>
        <dbReference type="EMBL" id="SEN33113.1"/>
    </source>
</evidence>
<feature type="transmembrane region" description="Helical" evidence="7">
    <location>
        <begin position="45"/>
        <end position="63"/>
    </location>
</feature>
<evidence type="ECO:0000256" key="6">
    <source>
        <dbReference type="ARBA" id="ARBA00023136"/>
    </source>
</evidence>
<dbReference type="PANTHER" id="PTHR30151">
    <property type="entry name" value="ALKANE SULFONATE ABC TRANSPORTER-RELATED, MEMBRANE SUBUNIT"/>
    <property type="match status" value="1"/>
</dbReference>
<evidence type="ECO:0000313" key="9">
    <source>
        <dbReference type="EMBL" id="QWU13926.1"/>
    </source>
</evidence>
<evidence type="ECO:0000313" key="12">
    <source>
        <dbReference type="Proteomes" id="UP000683429"/>
    </source>
</evidence>
<feature type="domain" description="ABC transmembrane type-1" evidence="8">
    <location>
        <begin position="61"/>
        <end position="242"/>
    </location>
</feature>
<evidence type="ECO:0000259" key="8">
    <source>
        <dbReference type="PROSITE" id="PS50928"/>
    </source>
</evidence>
<organism evidence="10 11">
    <name type="scientific">Paenibacillus sophorae</name>
    <dbReference type="NCBI Taxonomy" id="1333845"/>
    <lineage>
        <taxon>Bacteria</taxon>
        <taxon>Bacillati</taxon>
        <taxon>Bacillota</taxon>
        <taxon>Bacilli</taxon>
        <taxon>Bacillales</taxon>
        <taxon>Paenibacillaceae</taxon>
        <taxon>Paenibacillus</taxon>
    </lineage>
</organism>
<feature type="transmembrane region" description="Helical" evidence="7">
    <location>
        <begin position="224"/>
        <end position="242"/>
    </location>
</feature>
<dbReference type="STRING" id="1333845.SAMN04487895_101180"/>
<dbReference type="InterPro" id="IPR000515">
    <property type="entry name" value="MetI-like"/>
</dbReference>
<keyword evidence="3" id="KW-1003">Cell membrane</keyword>